<keyword evidence="5" id="KW-1185">Reference proteome</keyword>
<evidence type="ECO:0000313" key="4">
    <source>
        <dbReference type="EMBL" id="QDL07185.1"/>
    </source>
</evidence>
<dbReference type="KEGG" id="bsen:DP114_04020"/>
<evidence type="ECO:0000256" key="1">
    <source>
        <dbReference type="SAM" id="MobiDB-lite"/>
    </source>
</evidence>
<organism evidence="4 5">
    <name type="scientific">Brasilonema sennae CENA114</name>
    <dbReference type="NCBI Taxonomy" id="415709"/>
    <lineage>
        <taxon>Bacteria</taxon>
        <taxon>Bacillati</taxon>
        <taxon>Cyanobacteriota</taxon>
        <taxon>Cyanophyceae</taxon>
        <taxon>Nostocales</taxon>
        <taxon>Scytonemataceae</taxon>
        <taxon>Brasilonema</taxon>
        <taxon>Bromeliae group (in: Brasilonema)</taxon>
    </lineage>
</organism>
<feature type="compositionally biased region" description="Polar residues" evidence="1">
    <location>
        <begin position="927"/>
        <end position="944"/>
    </location>
</feature>
<dbReference type="SUPFAM" id="SSF51126">
    <property type="entry name" value="Pectin lyase-like"/>
    <property type="match status" value="3"/>
</dbReference>
<evidence type="ECO:0000256" key="2">
    <source>
        <dbReference type="SAM" id="SignalP"/>
    </source>
</evidence>
<dbReference type="Gene3D" id="2.160.20.10">
    <property type="entry name" value="Single-stranded right-handed beta-helix, Pectin lyase-like"/>
    <property type="match status" value="3"/>
</dbReference>
<dbReference type="InterPro" id="IPR012334">
    <property type="entry name" value="Pectin_lyas_fold"/>
</dbReference>
<reference evidence="4 5" key="1">
    <citation type="submission" date="2018-06" db="EMBL/GenBank/DDBJ databases">
        <title>Comparative genomics of Brasilonema spp. strains.</title>
        <authorList>
            <person name="Alvarenga D.O."/>
            <person name="Fiore M.F."/>
            <person name="Varani A.M."/>
        </authorList>
    </citation>
    <scope>NUCLEOTIDE SEQUENCE [LARGE SCALE GENOMIC DNA]</scope>
    <source>
        <strain evidence="4 5">CENA114</strain>
    </source>
</reference>
<evidence type="ECO:0000259" key="3">
    <source>
        <dbReference type="SMART" id="SM00912"/>
    </source>
</evidence>
<keyword evidence="2" id="KW-0732">Signal</keyword>
<feature type="domain" description="Filamentous haemagglutinin FhaB/tRNA nuclease CdiA-like TPS" evidence="3">
    <location>
        <begin position="31"/>
        <end position="143"/>
    </location>
</feature>
<gene>
    <name evidence="4" type="ORF">DP114_04020</name>
</gene>
<dbReference type="EMBL" id="CP030118">
    <property type="protein sequence ID" value="QDL07185.1"/>
    <property type="molecule type" value="Genomic_DNA"/>
</dbReference>
<dbReference type="Pfam" id="PF05860">
    <property type="entry name" value="TPS"/>
    <property type="match status" value="1"/>
</dbReference>
<dbReference type="InterPro" id="IPR011050">
    <property type="entry name" value="Pectin_lyase_fold/virulence"/>
</dbReference>
<dbReference type="AlphaFoldDB" id="A0A856M7S5"/>
<proteinExistence type="predicted"/>
<dbReference type="NCBIfam" id="TIGR01901">
    <property type="entry name" value="adhes_NPXG"/>
    <property type="match status" value="1"/>
</dbReference>
<evidence type="ECO:0000313" key="5">
    <source>
        <dbReference type="Proteomes" id="UP000503129"/>
    </source>
</evidence>
<dbReference type="RefSeq" id="WP_171975500.1">
    <property type="nucleotide sequence ID" value="NZ_CAWOXK010000001.1"/>
</dbReference>
<feature type="chain" id="PRO_5032754720" description="Filamentous haemagglutinin FhaB/tRNA nuclease CdiA-like TPS domain-containing protein" evidence="2">
    <location>
        <begin position="20"/>
        <end position="944"/>
    </location>
</feature>
<sequence>MKKLSLFVFTLPLATIATIAPLSFAVAQQVTSDGTVSTTVTTPDGKIFNIDDGTRRGGNLFHSFKEFSVPTGGSANFNNALDIQNIIGRVTGGSVSNIDGLIRTLGKANLFLLNPAGIIFGPNAQLNIGGSFFGTTANSFLFDNNFEFSATNPQAPPLLTINVPIGLGFRNNPQNITTQSALLGVPQGNSLALVGGNVSLNGGQVLAPGGRIELGGLSTAGTVGLNSDGSLSFPVGVQRGDVSLSNEAFVDVRAGGGGSIAVNARNLDISAGSRISAGIAKGLTADSSTAGDITLNATGVVTLNQDSRVTNVVAVDATGNAGNINIQAGEITINNQARYPDAKNPFPAALDTSIQGQGRPGNISLEANGSITLIGQDVSQQDLVISTSNDISQLGAGNISLKANGSIFLSNAAIYAPSGTGDGGNILLVGNNSVSLAKNSSLFTASTQGVNSGNIIVQSVGPVSIENSLLASTGDYGGDIKIGGRSVSVTAGTEVSARSFNGQKSGNIEISAPDYVEISGKSPAPRPFNDRSQSIIYSSLLTTSEQGTMGQSGDIRINTGVLRVSDGAQLRAESAGSLRGGNINVNANVVELTGGGQLLTSAFSGGNAGDINLQVSDRITINGSNPSKVDLFNQIADGKIWVGLLYAPEIAQGDGRTQARFVLGNDNPASGIFASTSVASTGQGGNVKIATGKLQLQDGAKISVNSDGQGNAGNITLGVRDFLLLRRGSEISTTAGRGTDGDGGNITINSPLIVAFPLENSDITANAFNGRGGKITIRTQGLFGIQPRSQLTPESDITAFSQQNPSLSGTINIITPDIDPSRGLFELTQTAIDPAQQIAQNPCTKGFGSTFTITGRGGLPTDPTKILSSDNVRVDLVEPVVSTVNSTNTIQKQPSQQPPVKKIIPVQGWIYNEKGQVVLVAYDPTKTGPQRSSPAPNSSCAAMR</sequence>
<feature type="region of interest" description="Disordered" evidence="1">
    <location>
        <begin position="924"/>
        <end position="944"/>
    </location>
</feature>
<protein>
    <recommendedName>
        <fullName evidence="3">Filamentous haemagglutinin FhaB/tRNA nuclease CdiA-like TPS domain-containing protein</fullName>
    </recommendedName>
</protein>
<dbReference type="Proteomes" id="UP000503129">
    <property type="component" value="Chromosome"/>
</dbReference>
<dbReference type="InterPro" id="IPR008638">
    <property type="entry name" value="FhaB/CdiA-like_TPS"/>
</dbReference>
<accession>A0A856M7S5</accession>
<feature type="signal peptide" evidence="2">
    <location>
        <begin position="1"/>
        <end position="19"/>
    </location>
</feature>
<dbReference type="SMART" id="SM00912">
    <property type="entry name" value="Haemagg_act"/>
    <property type="match status" value="1"/>
</dbReference>
<name>A0A856M7S5_9CYAN</name>